<sequence>MSWQSYVDNQLVGSGKVSRAAILGLRGGVWATTNGFTISPEEQKAIIEVFNDPTVAQDRGVRVSGYKFFTLVADKAKLYGERETKGIILYKTKQTVLVAEYDAPIQNPEAASVTESLADYLTSAGY</sequence>
<evidence type="ECO:0000256" key="1">
    <source>
        <dbReference type="ARBA" id="ARBA00004245"/>
    </source>
</evidence>
<comment type="function">
    <text evidence="6">Binds to actin and affects the structure of the cytoskeleton. At high concentrations, profilin prevents the polymerization of actin, whereas it enhances it at low concentrations.</text>
</comment>
<evidence type="ECO:0000256" key="2">
    <source>
        <dbReference type="ARBA" id="ARBA00010058"/>
    </source>
</evidence>
<dbReference type="SMART" id="SM00392">
    <property type="entry name" value="PROF"/>
    <property type="match status" value="1"/>
</dbReference>
<dbReference type="CDD" id="cd00148">
    <property type="entry name" value="PROF"/>
    <property type="match status" value="1"/>
</dbReference>
<keyword evidence="4 7" id="KW-0009">Actin-binding</keyword>
<dbReference type="InterPro" id="IPR048278">
    <property type="entry name" value="PFN"/>
</dbReference>
<dbReference type="GO" id="GO:0003785">
    <property type="term" value="F:actin monomer binding"/>
    <property type="evidence" value="ECO:0007669"/>
    <property type="project" value="TreeGrafter"/>
</dbReference>
<proteinExistence type="inferred from homology"/>
<comment type="subunit">
    <text evidence="6">Occurs in many kinds of cells as a complex with monomeric actin in a 1:1 ratio.</text>
</comment>
<accession>A0A165EVX3</accession>
<dbReference type="Gene3D" id="3.30.450.30">
    <property type="entry name" value="Dynein light chain 2a, cytoplasmic"/>
    <property type="match status" value="1"/>
</dbReference>
<name>A0A165EVX3_9BASI</name>
<evidence type="ECO:0000256" key="3">
    <source>
        <dbReference type="ARBA" id="ARBA00022490"/>
    </source>
</evidence>
<dbReference type="PANTHER" id="PTHR11604:SF0">
    <property type="entry name" value="PROFILIN"/>
    <property type="match status" value="1"/>
</dbReference>
<dbReference type="InterPro" id="IPR027310">
    <property type="entry name" value="Profilin_CS"/>
</dbReference>
<dbReference type="GO" id="GO:0005938">
    <property type="term" value="C:cell cortex"/>
    <property type="evidence" value="ECO:0007669"/>
    <property type="project" value="TreeGrafter"/>
</dbReference>
<evidence type="ECO:0000313" key="9">
    <source>
        <dbReference type="Proteomes" id="UP000076842"/>
    </source>
</evidence>
<dbReference type="Pfam" id="PF00235">
    <property type="entry name" value="Profilin"/>
    <property type="match status" value="1"/>
</dbReference>
<dbReference type="PANTHER" id="PTHR11604">
    <property type="entry name" value="PROFILIN"/>
    <property type="match status" value="1"/>
</dbReference>
<dbReference type="PROSITE" id="PS00414">
    <property type="entry name" value="PROFILIN"/>
    <property type="match status" value="1"/>
</dbReference>
<dbReference type="PRINTS" id="PR00392">
    <property type="entry name" value="PROFILIN"/>
</dbReference>
<dbReference type="OrthoDB" id="421374at2759"/>
<reference evidence="8 9" key="1">
    <citation type="journal article" date="2016" name="Mol. Biol. Evol.">
        <title>Comparative Genomics of Early-Diverging Mushroom-Forming Fungi Provides Insights into the Origins of Lignocellulose Decay Capabilities.</title>
        <authorList>
            <person name="Nagy L.G."/>
            <person name="Riley R."/>
            <person name="Tritt A."/>
            <person name="Adam C."/>
            <person name="Daum C."/>
            <person name="Floudas D."/>
            <person name="Sun H."/>
            <person name="Yadav J.S."/>
            <person name="Pangilinan J."/>
            <person name="Larsson K.H."/>
            <person name="Matsuura K."/>
            <person name="Barry K."/>
            <person name="Labutti K."/>
            <person name="Kuo R."/>
            <person name="Ohm R.A."/>
            <person name="Bhattacharya S.S."/>
            <person name="Shirouzu T."/>
            <person name="Yoshinaga Y."/>
            <person name="Martin F.M."/>
            <person name="Grigoriev I.V."/>
            <person name="Hibbett D.S."/>
        </authorList>
    </citation>
    <scope>NUCLEOTIDE SEQUENCE [LARGE SCALE GENOMIC DNA]</scope>
    <source>
        <strain evidence="8 9">HHB12733</strain>
    </source>
</reference>
<organism evidence="8 9">
    <name type="scientific">Calocera cornea HHB12733</name>
    <dbReference type="NCBI Taxonomy" id="1353952"/>
    <lineage>
        <taxon>Eukaryota</taxon>
        <taxon>Fungi</taxon>
        <taxon>Dikarya</taxon>
        <taxon>Basidiomycota</taxon>
        <taxon>Agaricomycotina</taxon>
        <taxon>Dacrymycetes</taxon>
        <taxon>Dacrymycetales</taxon>
        <taxon>Dacrymycetaceae</taxon>
        <taxon>Calocera</taxon>
    </lineage>
</organism>
<dbReference type="FunCoup" id="A0A165EVX3">
    <property type="interactions" value="145"/>
</dbReference>
<evidence type="ECO:0000256" key="5">
    <source>
        <dbReference type="ARBA" id="ARBA00023212"/>
    </source>
</evidence>
<dbReference type="SUPFAM" id="SSF55770">
    <property type="entry name" value="Profilin (actin-binding protein)"/>
    <property type="match status" value="1"/>
</dbReference>
<dbReference type="FunFam" id="3.30.450.30:FF:000001">
    <property type="entry name" value="Profilin"/>
    <property type="match status" value="1"/>
</dbReference>
<evidence type="ECO:0000256" key="7">
    <source>
        <dbReference type="RuleBase" id="RU003909"/>
    </source>
</evidence>
<evidence type="ECO:0000313" key="8">
    <source>
        <dbReference type="EMBL" id="KZT55624.1"/>
    </source>
</evidence>
<protein>
    <recommendedName>
        <fullName evidence="7">Profilin</fullName>
    </recommendedName>
</protein>
<evidence type="ECO:0000256" key="4">
    <source>
        <dbReference type="ARBA" id="ARBA00023203"/>
    </source>
</evidence>
<keyword evidence="9" id="KW-1185">Reference proteome</keyword>
<comment type="similarity">
    <text evidence="2 7">Belongs to the profilin family.</text>
</comment>
<dbReference type="EMBL" id="KV423991">
    <property type="protein sequence ID" value="KZT55624.1"/>
    <property type="molecule type" value="Genomic_DNA"/>
</dbReference>
<dbReference type="AlphaFoldDB" id="A0A165EVX3"/>
<dbReference type="InterPro" id="IPR005455">
    <property type="entry name" value="PFN_euk"/>
</dbReference>
<gene>
    <name evidence="8" type="ORF">CALCODRAFT_498371</name>
</gene>
<dbReference type="InterPro" id="IPR036140">
    <property type="entry name" value="PFN_sf"/>
</dbReference>
<dbReference type="InParanoid" id="A0A165EVX3"/>
<keyword evidence="5 6" id="KW-0206">Cytoskeleton</keyword>
<dbReference type="STRING" id="1353952.A0A165EVX3"/>
<comment type="subcellular location">
    <subcellularLocation>
        <location evidence="1">Cytoplasm</location>
        <location evidence="1">Cytoskeleton</location>
    </subcellularLocation>
</comment>
<keyword evidence="3" id="KW-0963">Cytoplasm</keyword>
<dbReference type="PRINTS" id="PR01640">
    <property type="entry name" value="PROFILINPLNT"/>
</dbReference>
<evidence type="ECO:0000256" key="6">
    <source>
        <dbReference type="RuleBase" id="RU003908"/>
    </source>
</evidence>
<dbReference type="GO" id="GO:0005856">
    <property type="term" value="C:cytoskeleton"/>
    <property type="evidence" value="ECO:0007669"/>
    <property type="project" value="UniProtKB-SubCell"/>
</dbReference>
<dbReference type="Proteomes" id="UP000076842">
    <property type="component" value="Unassembled WGS sequence"/>
</dbReference>